<keyword evidence="5 10" id="KW-0812">Transmembrane</keyword>
<keyword evidence="8 10" id="KW-0975">Bacterial flagellum</keyword>
<dbReference type="RefSeq" id="WP_126780358.1">
    <property type="nucleotide sequence ID" value="NZ_PIQC01000003.1"/>
</dbReference>
<evidence type="ECO:0000256" key="3">
    <source>
        <dbReference type="ARBA" id="ARBA00021717"/>
    </source>
</evidence>
<feature type="transmembrane region" description="Helical" evidence="10">
    <location>
        <begin position="41"/>
        <end position="58"/>
    </location>
</feature>
<dbReference type="NCBIfam" id="TIGR01400">
    <property type="entry name" value="fliR"/>
    <property type="match status" value="1"/>
</dbReference>
<evidence type="ECO:0000256" key="5">
    <source>
        <dbReference type="ARBA" id="ARBA00022692"/>
    </source>
</evidence>
<evidence type="ECO:0000256" key="4">
    <source>
        <dbReference type="ARBA" id="ARBA00022475"/>
    </source>
</evidence>
<evidence type="ECO:0000256" key="7">
    <source>
        <dbReference type="ARBA" id="ARBA00023136"/>
    </source>
</evidence>
<evidence type="ECO:0000256" key="8">
    <source>
        <dbReference type="ARBA" id="ARBA00023143"/>
    </source>
</evidence>
<dbReference type="AlphaFoldDB" id="A0A432Z135"/>
<organism evidence="11 12">
    <name type="scientific">Idiomarina ramblicola</name>
    <dbReference type="NCBI Taxonomy" id="263724"/>
    <lineage>
        <taxon>Bacteria</taxon>
        <taxon>Pseudomonadati</taxon>
        <taxon>Pseudomonadota</taxon>
        <taxon>Gammaproteobacteria</taxon>
        <taxon>Alteromonadales</taxon>
        <taxon>Idiomarinaceae</taxon>
        <taxon>Idiomarina</taxon>
    </lineage>
</organism>
<dbReference type="GO" id="GO:0044780">
    <property type="term" value="P:bacterial-type flagellum assembly"/>
    <property type="evidence" value="ECO:0007669"/>
    <property type="project" value="UniProtKB-UniRule"/>
</dbReference>
<evidence type="ECO:0000313" key="11">
    <source>
        <dbReference type="EMBL" id="RUO71610.1"/>
    </source>
</evidence>
<keyword evidence="12" id="KW-1185">Reference proteome</keyword>
<name>A0A432Z135_9GAMM</name>
<sequence>MDLVTSVLLEWLEQHLWPLTRVSSMIMSMALFSGTIVNSRVKIFLSLAIIMAVSPALPDVNPGVEMMSVGGFLVTAQQIVIGVALGLLSILFLQTFVLGGQIIAMQIGLGFASMVDPTNGQQVPVIAQFFLMLASLVFLAFDGHLLMIHMVVASFDAIPVGMTGLDADALFAVAEWGVYMFSAALTAMLSGVIALLLINLSFGVMTRAAPQLNIFAIGFPITMVSGLVVVWLTMGGFIFHFENQWARVVQTMCEILGSQCA</sequence>
<dbReference type="PANTHER" id="PTHR30065">
    <property type="entry name" value="FLAGELLAR BIOSYNTHETIC PROTEIN FLIR"/>
    <property type="match status" value="1"/>
</dbReference>
<comment type="similarity">
    <text evidence="2 10">Belongs to the FliR/MopE/SpaR family.</text>
</comment>
<dbReference type="GO" id="GO:0005886">
    <property type="term" value="C:plasma membrane"/>
    <property type="evidence" value="ECO:0007669"/>
    <property type="project" value="UniProtKB-SubCell"/>
</dbReference>
<feature type="transmembrane region" description="Helical" evidence="10">
    <location>
        <begin position="178"/>
        <end position="202"/>
    </location>
</feature>
<evidence type="ECO:0000256" key="9">
    <source>
        <dbReference type="NCBIfam" id="TIGR01400"/>
    </source>
</evidence>
<keyword evidence="11" id="KW-0282">Flagellum</keyword>
<evidence type="ECO:0000313" key="12">
    <source>
        <dbReference type="Proteomes" id="UP000288058"/>
    </source>
</evidence>
<dbReference type="PRINTS" id="PR00953">
    <property type="entry name" value="TYPE3IMRPROT"/>
</dbReference>
<feature type="transmembrane region" description="Helical" evidence="10">
    <location>
        <begin position="214"/>
        <end position="239"/>
    </location>
</feature>
<comment type="function">
    <text evidence="1 10">Role in flagellar biosynthesis.</text>
</comment>
<dbReference type="EMBL" id="PIQC01000003">
    <property type="protein sequence ID" value="RUO71610.1"/>
    <property type="molecule type" value="Genomic_DNA"/>
</dbReference>
<dbReference type="InterPro" id="IPR006303">
    <property type="entry name" value="FliR"/>
</dbReference>
<dbReference type="PANTHER" id="PTHR30065:SF8">
    <property type="entry name" value="FLAGELLAR BIOSYNTHETIC PROTEIN FLIR"/>
    <property type="match status" value="1"/>
</dbReference>
<comment type="caution">
    <text evidence="11">The sequence shown here is derived from an EMBL/GenBank/DDBJ whole genome shotgun (WGS) entry which is preliminary data.</text>
</comment>
<feature type="transmembrane region" description="Helical" evidence="10">
    <location>
        <begin position="125"/>
        <end position="158"/>
    </location>
</feature>
<feature type="transmembrane region" description="Helical" evidence="10">
    <location>
        <begin position="15"/>
        <end position="34"/>
    </location>
</feature>
<evidence type="ECO:0000256" key="10">
    <source>
        <dbReference type="RuleBase" id="RU362071"/>
    </source>
</evidence>
<evidence type="ECO:0000256" key="6">
    <source>
        <dbReference type="ARBA" id="ARBA00022989"/>
    </source>
</evidence>
<keyword evidence="4 10" id="KW-1003">Cell membrane</keyword>
<evidence type="ECO:0000256" key="2">
    <source>
        <dbReference type="ARBA" id="ARBA00009772"/>
    </source>
</evidence>
<gene>
    <name evidence="11" type="ORF">CWI78_03590</name>
</gene>
<keyword evidence="7 10" id="KW-0472">Membrane</keyword>
<dbReference type="Pfam" id="PF01311">
    <property type="entry name" value="Bac_export_1"/>
    <property type="match status" value="1"/>
</dbReference>
<dbReference type="GO" id="GO:0009425">
    <property type="term" value="C:bacterial-type flagellum basal body"/>
    <property type="evidence" value="ECO:0007669"/>
    <property type="project" value="UniProtKB-SubCell"/>
</dbReference>
<evidence type="ECO:0000256" key="1">
    <source>
        <dbReference type="ARBA" id="ARBA00002578"/>
    </source>
</evidence>
<dbReference type="InterPro" id="IPR002010">
    <property type="entry name" value="T3SS_IM_R"/>
</dbReference>
<comment type="subcellular location">
    <subcellularLocation>
        <location evidence="10">Cell membrane</location>
        <topology evidence="10">Multi-pass membrane protein</topology>
    </subcellularLocation>
    <subcellularLocation>
        <location evidence="10">Bacterial flagellum basal body</location>
    </subcellularLocation>
</comment>
<accession>A0A432Z135</accession>
<dbReference type="OrthoDB" id="9797790at2"/>
<proteinExistence type="inferred from homology"/>
<dbReference type="Proteomes" id="UP000288058">
    <property type="component" value="Unassembled WGS sequence"/>
</dbReference>
<reference evidence="12" key="1">
    <citation type="journal article" date="2018" name="Front. Microbiol.">
        <title>Genome-Based Analysis Reveals the Taxonomy and Diversity of the Family Idiomarinaceae.</title>
        <authorList>
            <person name="Liu Y."/>
            <person name="Lai Q."/>
            <person name="Shao Z."/>
        </authorList>
    </citation>
    <scope>NUCLEOTIDE SEQUENCE [LARGE SCALE GENOMIC DNA]</scope>
    <source>
        <strain evidence="12">R22</strain>
    </source>
</reference>
<dbReference type="GO" id="GO:0006605">
    <property type="term" value="P:protein targeting"/>
    <property type="evidence" value="ECO:0007669"/>
    <property type="project" value="UniProtKB-UniRule"/>
</dbReference>
<feature type="transmembrane region" description="Helical" evidence="10">
    <location>
        <begin position="78"/>
        <end position="104"/>
    </location>
</feature>
<keyword evidence="11" id="KW-0966">Cell projection</keyword>
<protein>
    <recommendedName>
        <fullName evidence="3 9">Flagellar biosynthetic protein FliR</fullName>
    </recommendedName>
</protein>
<keyword evidence="11" id="KW-0969">Cilium</keyword>
<keyword evidence="6 10" id="KW-1133">Transmembrane helix</keyword>